<organism evidence="2 3">
    <name type="scientific">Neobacillus mesonae</name>
    <dbReference type="NCBI Taxonomy" id="1193713"/>
    <lineage>
        <taxon>Bacteria</taxon>
        <taxon>Bacillati</taxon>
        <taxon>Bacillota</taxon>
        <taxon>Bacilli</taxon>
        <taxon>Bacillales</taxon>
        <taxon>Bacillaceae</taxon>
        <taxon>Neobacillus</taxon>
    </lineage>
</organism>
<dbReference type="Pfam" id="PF00535">
    <property type="entry name" value="Glycos_transf_2"/>
    <property type="match status" value="1"/>
</dbReference>
<dbReference type="InterPro" id="IPR050834">
    <property type="entry name" value="Glycosyltransf_2"/>
</dbReference>
<evidence type="ECO:0000313" key="2">
    <source>
        <dbReference type="EMBL" id="AZU60410.1"/>
    </source>
</evidence>
<evidence type="ECO:0000259" key="1">
    <source>
        <dbReference type="Pfam" id="PF00535"/>
    </source>
</evidence>
<dbReference type="KEGG" id="nmk:CHR53_03515"/>
<gene>
    <name evidence="2" type="ORF">CHR53_03515</name>
</gene>
<dbReference type="PANTHER" id="PTHR43685:SF2">
    <property type="entry name" value="GLYCOSYLTRANSFERASE 2-LIKE DOMAIN-CONTAINING PROTEIN"/>
    <property type="match status" value="1"/>
</dbReference>
<sequence length="222" mass="26187">MVSIVTCTNKPIQMENIFKNYLQQDWENKELIIILNRNDMEISTWKKKAEQYSNVSVFQLPAKVTLGQCLNFAVSKAKYDIIAKFDDDDYYSPHYIAQALQVFEEKQADIVGKSHLFTYFQMYKLLCIRKAINRIGGGTIMFRKRVFEKVQFPAKNTGEDGTFLKNARLRGFKLCTTNPFNYVYIRKASNHHTWKISRRRLRRMCFNKRITDNYILHVSKAP</sequence>
<reference evidence="2 3" key="1">
    <citation type="submission" date="2017-07" db="EMBL/GenBank/DDBJ databases">
        <title>The complete genome sequence of Bacillus mesonae strain H20-5, an efficient strain improving plant abiotic stress resistance.</title>
        <authorList>
            <person name="Kim S.Y."/>
            <person name="Song H."/>
            <person name="Sang M.K."/>
            <person name="Weon H.-Y."/>
            <person name="Song J."/>
        </authorList>
    </citation>
    <scope>NUCLEOTIDE SEQUENCE [LARGE SCALE GENOMIC DNA]</scope>
    <source>
        <strain evidence="2 3">H20-5</strain>
    </source>
</reference>
<dbReference type="PANTHER" id="PTHR43685">
    <property type="entry name" value="GLYCOSYLTRANSFERASE"/>
    <property type="match status" value="1"/>
</dbReference>
<keyword evidence="3" id="KW-1185">Reference proteome</keyword>
<dbReference type="OrthoDB" id="6713581at2"/>
<feature type="domain" description="Glycosyltransferase 2-like" evidence="1">
    <location>
        <begin position="4"/>
        <end position="112"/>
    </location>
</feature>
<keyword evidence="2" id="KW-0808">Transferase</keyword>
<dbReference type="InterPro" id="IPR001173">
    <property type="entry name" value="Glyco_trans_2-like"/>
</dbReference>
<evidence type="ECO:0000313" key="3">
    <source>
        <dbReference type="Proteomes" id="UP000282892"/>
    </source>
</evidence>
<dbReference type="GO" id="GO:0016740">
    <property type="term" value="F:transferase activity"/>
    <property type="evidence" value="ECO:0007669"/>
    <property type="project" value="UniProtKB-KW"/>
</dbReference>
<proteinExistence type="predicted"/>
<dbReference type="SUPFAM" id="SSF53448">
    <property type="entry name" value="Nucleotide-diphospho-sugar transferases"/>
    <property type="match status" value="1"/>
</dbReference>
<dbReference type="Gene3D" id="3.90.550.10">
    <property type="entry name" value="Spore Coat Polysaccharide Biosynthesis Protein SpsA, Chain A"/>
    <property type="match status" value="1"/>
</dbReference>
<name>A0A3T0HTE9_9BACI</name>
<protein>
    <submittedName>
        <fullName evidence="2">Glycosyltransferase family 2 protein</fullName>
    </submittedName>
</protein>
<dbReference type="AlphaFoldDB" id="A0A3T0HTE9"/>
<dbReference type="InterPro" id="IPR029044">
    <property type="entry name" value="Nucleotide-diphossugar_trans"/>
</dbReference>
<dbReference type="EMBL" id="CP022572">
    <property type="protein sequence ID" value="AZU60410.1"/>
    <property type="molecule type" value="Genomic_DNA"/>
</dbReference>
<dbReference type="RefSeq" id="WP_066391401.1">
    <property type="nucleotide sequence ID" value="NZ_CP022572.1"/>
</dbReference>
<dbReference type="CDD" id="cd00761">
    <property type="entry name" value="Glyco_tranf_GTA_type"/>
    <property type="match status" value="1"/>
</dbReference>
<dbReference type="STRING" id="1193713.GCA_001636315_03221"/>
<accession>A0A3T0HTE9</accession>
<dbReference type="Proteomes" id="UP000282892">
    <property type="component" value="Chromosome"/>
</dbReference>